<feature type="transmembrane region" description="Helical" evidence="2">
    <location>
        <begin position="156"/>
        <end position="180"/>
    </location>
</feature>
<dbReference type="OrthoDB" id="73225at2"/>
<feature type="region of interest" description="Disordered" evidence="1">
    <location>
        <begin position="187"/>
        <end position="227"/>
    </location>
</feature>
<sequence length="479" mass="48930">MPLWADRSLLLLAAPLVGAAWLPWWAVLGLTVALALTRRGDGPRSVRVPLLLLGAGVGLVVALPGMRGPGGATAFIQAFVTVMGGTALVHLGVAALEEGRVGWGAGWLVALLLLGALVPGGRSLAFLALGLLALLLTLLGAAGVEERPVRRLGGGGKALLGTAGAALAAALFLALLAFALPGVGSSRPSPGGGSPTAPIQAQEAGPTAEPPRTSALETGSPGEIRRVRPVGDLPERLPGGDLVLLSGLLFFAALAFAMWRARSRIPGEPFRVRWWEVAAVLGVGLAAALLFGFWVAARSGAGEGLGPGTVGAAGSPSSQALKEVSDPLGLFWERGLWVLSLLAFLVFTGLAAALFWLGLRFRPDPEEVEPGGTLTATPSPGEEEALHRVRLAYRAALASLGAAGLGRGEAETPAEHAGRVAGVRPALAGPLGTLVAAYSPVRYGGRVTEDDADAAERAAREVTHLTAQPDRKDTESETT</sequence>
<dbReference type="EMBL" id="BFAG01000014">
    <property type="protein sequence ID" value="GBF07405.1"/>
    <property type="molecule type" value="Genomic_DNA"/>
</dbReference>
<feature type="transmembrane region" description="Helical" evidence="2">
    <location>
        <begin position="336"/>
        <end position="357"/>
    </location>
</feature>
<feature type="transmembrane region" description="Helical" evidence="2">
    <location>
        <begin position="72"/>
        <end position="94"/>
    </location>
</feature>
<protein>
    <submittedName>
        <fullName evidence="4">DUF4129 domain-containing protein</fullName>
    </submittedName>
</protein>
<dbReference type="Proteomes" id="UP000236569">
    <property type="component" value="Unassembled WGS sequence"/>
</dbReference>
<evidence type="ECO:0000313" key="5">
    <source>
        <dbReference type="Proteomes" id="UP000236569"/>
    </source>
</evidence>
<gene>
    <name evidence="4" type="ORF">DAERI_140066</name>
</gene>
<accession>A0A2I9E1B3</accession>
<keyword evidence="2" id="KW-1133">Transmembrane helix</keyword>
<evidence type="ECO:0000256" key="1">
    <source>
        <dbReference type="SAM" id="MobiDB-lite"/>
    </source>
</evidence>
<dbReference type="RefSeq" id="WP_103130722.1">
    <property type="nucleotide sequence ID" value="NZ_BFAG01000014.1"/>
</dbReference>
<evidence type="ECO:0000256" key="2">
    <source>
        <dbReference type="SAM" id="Phobius"/>
    </source>
</evidence>
<feature type="transmembrane region" description="Helical" evidence="2">
    <location>
        <begin position="12"/>
        <end position="36"/>
    </location>
</feature>
<evidence type="ECO:0000259" key="3">
    <source>
        <dbReference type="Pfam" id="PF13559"/>
    </source>
</evidence>
<feature type="domain" description="Protein-glutamine gamma-glutamyltransferase-like C-terminal" evidence="3">
    <location>
        <begin position="392"/>
        <end position="460"/>
    </location>
</feature>
<feature type="compositionally biased region" description="Basic and acidic residues" evidence="1">
    <location>
        <begin position="454"/>
        <end position="479"/>
    </location>
</feature>
<reference evidence="5" key="1">
    <citation type="submission" date="2018-01" db="EMBL/GenBank/DDBJ databases">
        <title>Draft Genome Sequence of the Radioresistant Bacterium Deinococcus aerius TR0125, Isolated from the Higher Atmosphere above Japan.</title>
        <authorList>
            <person name="Satoh K."/>
            <person name="Arai H."/>
            <person name="Sanzen T."/>
            <person name="Kawaguchi Y."/>
            <person name="Hayashi H."/>
            <person name="Yokobori S."/>
            <person name="Yamagishi A."/>
            <person name="Oono Y."/>
            <person name="Narumi I."/>
        </authorList>
    </citation>
    <scope>NUCLEOTIDE SEQUENCE [LARGE SCALE GENOMIC DNA]</scope>
    <source>
        <strain evidence="5">TR0125</strain>
    </source>
</reference>
<keyword evidence="5" id="KW-1185">Reference proteome</keyword>
<feature type="transmembrane region" description="Helical" evidence="2">
    <location>
        <begin position="124"/>
        <end position="144"/>
    </location>
</feature>
<proteinExistence type="predicted"/>
<keyword evidence="2" id="KW-0472">Membrane</keyword>
<name>A0A2I9E1B3_9DEIO</name>
<feature type="region of interest" description="Disordered" evidence="1">
    <location>
        <begin position="449"/>
        <end position="479"/>
    </location>
</feature>
<feature type="transmembrane region" description="Helical" evidence="2">
    <location>
        <begin position="242"/>
        <end position="262"/>
    </location>
</feature>
<feature type="transmembrane region" description="Helical" evidence="2">
    <location>
        <begin position="101"/>
        <end position="118"/>
    </location>
</feature>
<comment type="caution">
    <text evidence="4">The sequence shown here is derived from an EMBL/GenBank/DDBJ whole genome shotgun (WGS) entry which is preliminary data.</text>
</comment>
<dbReference type="InterPro" id="IPR025403">
    <property type="entry name" value="TgpA-like_C"/>
</dbReference>
<evidence type="ECO:0000313" key="4">
    <source>
        <dbReference type="EMBL" id="GBF07405.1"/>
    </source>
</evidence>
<feature type="transmembrane region" description="Helical" evidence="2">
    <location>
        <begin position="48"/>
        <end position="66"/>
    </location>
</feature>
<dbReference type="Pfam" id="PF13559">
    <property type="entry name" value="DUF4129"/>
    <property type="match status" value="1"/>
</dbReference>
<keyword evidence="2" id="KW-0812">Transmembrane</keyword>
<feature type="transmembrane region" description="Helical" evidence="2">
    <location>
        <begin position="274"/>
        <end position="297"/>
    </location>
</feature>
<organism evidence="4 5">
    <name type="scientific">Deinococcus aerius</name>
    <dbReference type="NCBI Taxonomy" id="200253"/>
    <lineage>
        <taxon>Bacteria</taxon>
        <taxon>Thermotogati</taxon>
        <taxon>Deinococcota</taxon>
        <taxon>Deinococci</taxon>
        <taxon>Deinococcales</taxon>
        <taxon>Deinococcaceae</taxon>
        <taxon>Deinococcus</taxon>
    </lineage>
</organism>
<dbReference type="AlphaFoldDB" id="A0A2I9E1B3"/>